<gene>
    <name evidence="1" type="ORF">DARMORV10_A07P07840.1</name>
</gene>
<sequence>MYEEIQVTQTEQIHFLFKFDNRLPDTMSFEYEAKSVIIYIHKIENTKLDGHVYP</sequence>
<proteinExistence type="predicted"/>
<dbReference type="Proteomes" id="UP001295469">
    <property type="component" value="Chromosome A07"/>
</dbReference>
<name>A0A816YGT5_BRANA</name>
<dbReference type="AlphaFoldDB" id="A0A816YGT5"/>
<dbReference type="EMBL" id="HG994361">
    <property type="protein sequence ID" value="CAF2158530.1"/>
    <property type="molecule type" value="Genomic_DNA"/>
</dbReference>
<organism evidence="1">
    <name type="scientific">Brassica napus</name>
    <name type="common">Rape</name>
    <dbReference type="NCBI Taxonomy" id="3708"/>
    <lineage>
        <taxon>Eukaryota</taxon>
        <taxon>Viridiplantae</taxon>
        <taxon>Streptophyta</taxon>
        <taxon>Embryophyta</taxon>
        <taxon>Tracheophyta</taxon>
        <taxon>Spermatophyta</taxon>
        <taxon>Magnoliopsida</taxon>
        <taxon>eudicotyledons</taxon>
        <taxon>Gunneridae</taxon>
        <taxon>Pentapetalae</taxon>
        <taxon>rosids</taxon>
        <taxon>malvids</taxon>
        <taxon>Brassicales</taxon>
        <taxon>Brassicaceae</taxon>
        <taxon>Brassiceae</taxon>
        <taxon>Brassica</taxon>
    </lineage>
</organism>
<evidence type="ECO:0000313" key="1">
    <source>
        <dbReference type="EMBL" id="CAF2158530.1"/>
    </source>
</evidence>
<protein>
    <submittedName>
        <fullName evidence="1">(rape) hypothetical protein</fullName>
    </submittedName>
</protein>
<reference evidence="1" key="1">
    <citation type="submission" date="2021-01" db="EMBL/GenBank/DDBJ databases">
        <authorList>
            <consortium name="Genoscope - CEA"/>
            <person name="William W."/>
        </authorList>
    </citation>
    <scope>NUCLEOTIDE SEQUENCE</scope>
</reference>
<accession>A0A816YGT5</accession>